<accession>A0AAN1XCM0</accession>
<keyword evidence="4" id="KW-0378">Hydrolase</keyword>
<protein>
    <recommendedName>
        <fullName evidence="3">Exopolyphosphatase</fullName>
        <ecNumber evidence="2">3.6.1.11</ecNumber>
    </recommendedName>
</protein>
<dbReference type="InterPro" id="IPR030673">
    <property type="entry name" value="PyroPPase_GppA_Ppx"/>
</dbReference>
<dbReference type="SUPFAM" id="SSF109604">
    <property type="entry name" value="HD-domain/PDEase-like"/>
    <property type="match status" value="1"/>
</dbReference>
<keyword evidence="9" id="KW-1185">Reference proteome</keyword>
<evidence type="ECO:0000259" key="7">
    <source>
        <dbReference type="Pfam" id="PF21447"/>
    </source>
</evidence>
<dbReference type="InterPro" id="IPR050273">
    <property type="entry name" value="GppA/Ppx_hydrolase"/>
</dbReference>
<dbReference type="Pfam" id="PF21447">
    <property type="entry name" value="Ppx-GppA_III"/>
    <property type="match status" value="1"/>
</dbReference>
<dbReference type="NCBIfam" id="TIGR03706">
    <property type="entry name" value="exo_poly_only"/>
    <property type="match status" value="1"/>
</dbReference>
<dbReference type="Gene3D" id="3.30.420.40">
    <property type="match status" value="1"/>
</dbReference>
<reference evidence="8 9" key="1">
    <citation type="journal article" date="2022" name="Int. J. Syst. Evol. Microbiol.">
        <title>&lt;i&gt;Sideroxyarcus emersonii&lt;/i&gt; gen. nov. sp. nov., a neutrophilic, microaerobic iron- and thiosulfate-oxidizing bacterium isolated from iron-rich wetland sediment.</title>
        <authorList>
            <person name="Kato S."/>
            <person name="Itoh T."/>
            <person name="Iino T."/>
            <person name="Ohkuma M."/>
        </authorList>
    </citation>
    <scope>NUCLEOTIDE SEQUENCE [LARGE SCALE GENOMIC DNA]</scope>
    <source>
        <strain evidence="8 9">MIZ01</strain>
    </source>
</reference>
<dbReference type="Gene3D" id="1.10.3210.10">
    <property type="entry name" value="Hypothetical protein af1432"/>
    <property type="match status" value="1"/>
</dbReference>
<evidence type="ECO:0000259" key="6">
    <source>
        <dbReference type="Pfam" id="PF02541"/>
    </source>
</evidence>
<evidence type="ECO:0000313" key="8">
    <source>
        <dbReference type="EMBL" id="BCK88694.1"/>
    </source>
</evidence>
<proteinExistence type="inferred from homology"/>
<gene>
    <name evidence="8" type="ORF">MIZ01_2499</name>
</gene>
<dbReference type="EMBL" id="AP023423">
    <property type="protein sequence ID" value="BCK88694.1"/>
    <property type="molecule type" value="Genomic_DNA"/>
</dbReference>
<dbReference type="InterPro" id="IPR003695">
    <property type="entry name" value="Ppx_GppA_N"/>
</dbReference>
<dbReference type="KEGG" id="seme:MIZ01_2499"/>
<dbReference type="GO" id="GO:0006793">
    <property type="term" value="P:phosphorus metabolic process"/>
    <property type="evidence" value="ECO:0007669"/>
    <property type="project" value="InterPro"/>
</dbReference>
<sequence length="491" mass="54063">MQQPILAAVDLGSNSFRLQIARVENDQLYMLDGLREAVRLAAGITEDKRLDKPAQQRALSCLQRFGERLRGLPREAVRAVGTNSLRVAKNAPEFLQLAEAALGFPIDVIAGREEARLIYLGVARALPHTEGRRLVMDIGGGSTEFIIGNGLQPLKLESLYMGCVSYSVRYFPDGKINKANLKQAELAARSEVQAIASEYSQGHWNVAFGSSGSARVLCDILEQNGYSEGGITREGLEQLRVQMLKAGDVNRLDVLGLKPDRIPVLPGGFAIMYAAFCELGIERMQPALGALREGLLYDLLGRFHHNDMREVTVQQFMRRYHVDVRQAARVARLADFLARQFLDGQLGDEESHLLNWAANLHEIGISVAHSGYHKHTSYILANADMPGFSKTEQGHLSVLALAHRGGLEKVRGMLNAPSQLAQVMALRLAALIYRNRGDVALPAMQGRFSGTKFHLVLAPGWLVQNPLTEAALLEEMKQWKGLGISMQVVEG</sequence>
<dbReference type="PIRSF" id="PIRSF001267">
    <property type="entry name" value="Pyrophosphatase_GppA_Ppx"/>
    <property type="match status" value="1"/>
</dbReference>
<evidence type="ECO:0000256" key="1">
    <source>
        <dbReference type="ARBA" id="ARBA00007125"/>
    </source>
</evidence>
<evidence type="ECO:0000256" key="2">
    <source>
        <dbReference type="ARBA" id="ARBA00012451"/>
    </source>
</evidence>
<dbReference type="InterPro" id="IPR022371">
    <property type="entry name" value="Exopolyphosphatase"/>
</dbReference>
<dbReference type="InterPro" id="IPR048950">
    <property type="entry name" value="Ppx_GppA_C"/>
</dbReference>
<dbReference type="GO" id="GO:0004309">
    <property type="term" value="F:exopolyphosphatase activity"/>
    <property type="evidence" value="ECO:0007669"/>
    <property type="project" value="UniProtKB-EC"/>
</dbReference>
<feature type="domain" description="Ppx/GppA phosphatase C-terminal" evidence="7">
    <location>
        <begin position="309"/>
        <end position="475"/>
    </location>
</feature>
<dbReference type="FunFam" id="3.30.420.150:FF:000001">
    <property type="entry name" value="Guanosine-5'-triphosphate,3'-diphosphate pyrophosphatase"/>
    <property type="match status" value="1"/>
</dbReference>
<feature type="domain" description="Ppx/GppA phosphatase N-terminal" evidence="6">
    <location>
        <begin position="20"/>
        <end position="302"/>
    </location>
</feature>
<dbReference type="Pfam" id="PF02541">
    <property type="entry name" value="Ppx-GppA"/>
    <property type="match status" value="1"/>
</dbReference>
<evidence type="ECO:0000256" key="5">
    <source>
        <dbReference type="ARBA" id="ARBA00047607"/>
    </source>
</evidence>
<dbReference type="Gene3D" id="3.30.420.150">
    <property type="entry name" value="Exopolyphosphatase. Domain 2"/>
    <property type="match status" value="1"/>
</dbReference>
<organism evidence="8 9">
    <name type="scientific">Sideroxyarcus emersonii</name>
    <dbReference type="NCBI Taxonomy" id="2764705"/>
    <lineage>
        <taxon>Bacteria</taxon>
        <taxon>Pseudomonadati</taxon>
        <taxon>Pseudomonadota</taxon>
        <taxon>Betaproteobacteria</taxon>
        <taxon>Nitrosomonadales</taxon>
        <taxon>Gallionellaceae</taxon>
        <taxon>Sideroxyarcus</taxon>
    </lineage>
</organism>
<dbReference type="AlphaFoldDB" id="A0AAN1XCM0"/>
<name>A0AAN1XCM0_9PROT</name>
<evidence type="ECO:0000256" key="4">
    <source>
        <dbReference type="ARBA" id="ARBA00022801"/>
    </source>
</evidence>
<comment type="similarity">
    <text evidence="1">Belongs to the GppA/Ppx family.</text>
</comment>
<dbReference type="FunFam" id="3.30.420.40:FF:000023">
    <property type="entry name" value="Guanosine-5'-triphosphate,3'-diphosphate pyrophosphatase"/>
    <property type="match status" value="1"/>
</dbReference>
<dbReference type="SUPFAM" id="SSF53067">
    <property type="entry name" value="Actin-like ATPase domain"/>
    <property type="match status" value="2"/>
</dbReference>
<dbReference type="CDD" id="cd24053">
    <property type="entry name" value="ASKHA_NBD_EcPPX-GppA-like"/>
    <property type="match status" value="1"/>
</dbReference>
<dbReference type="PANTHER" id="PTHR30005">
    <property type="entry name" value="EXOPOLYPHOSPHATASE"/>
    <property type="match status" value="1"/>
</dbReference>
<dbReference type="RefSeq" id="WP_237247205.1">
    <property type="nucleotide sequence ID" value="NZ_AP023423.1"/>
</dbReference>
<dbReference type="EC" id="3.6.1.11" evidence="2"/>
<dbReference type="Proteomes" id="UP001320326">
    <property type="component" value="Chromosome"/>
</dbReference>
<dbReference type="InterPro" id="IPR043129">
    <property type="entry name" value="ATPase_NBD"/>
</dbReference>
<dbReference type="PANTHER" id="PTHR30005:SF0">
    <property type="entry name" value="RETROGRADE REGULATION PROTEIN 2"/>
    <property type="match status" value="1"/>
</dbReference>
<evidence type="ECO:0000313" key="9">
    <source>
        <dbReference type="Proteomes" id="UP001320326"/>
    </source>
</evidence>
<evidence type="ECO:0000256" key="3">
    <source>
        <dbReference type="ARBA" id="ARBA00020416"/>
    </source>
</evidence>
<comment type="catalytic activity">
    <reaction evidence="5">
        <text>[phosphate](n) + H2O = [phosphate](n-1) + phosphate + H(+)</text>
        <dbReference type="Rhea" id="RHEA:21528"/>
        <dbReference type="Rhea" id="RHEA-COMP:9859"/>
        <dbReference type="Rhea" id="RHEA-COMP:14279"/>
        <dbReference type="ChEBI" id="CHEBI:15377"/>
        <dbReference type="ChEBI" id="CHEBI:15378"/>
        <dbReference type="ChEBI" id="CHEBI:16838"/>
        <dbReference type="ChEBI" id="CHEBI:43474"/>
        <dbReference type="EC" id="3.6.1.11"/>
    </reaction>
</comment>